<accession>X0THT6</accession>
<sequence>AGVQSEDLIERVQAEIEQALTGKVTLEDFSKEMPGIFRRFGVTPTSAHHIETVFQNGMQSSYNHGRWRMQTDPAVKDLFHWMYDAVEDDRTRPSHAAMDGVTRPPDDSIWRTWYPPNGHRCRCRIMTVPVEEATVTDKRRIARAAPDPGWSSNPGEWMD</sequence>
<feature type="domain" description="Phage head morphogenesis" evidence="2">
    <location>
        <begin position="11"/>
        <end position="126"/>
    </location>
</feature>
<protein>
    <recommendedName>
        <fullName evidence="2">Phage head morphogenesis domain-containing protein</fullName>
    </recommendedName>
</protein>
<dbReference type="Pfam" id="PF04233">
    <property type="entry name" value="Phage_Mu_F"/>
    <property type="match status" value="1"/>
</dbReference>
<feature type="compositionally biased region" description="Polar residues" evidence="1">
    <location>
        <begin position="150"/>
        <end position="159"/>
    </location>
</feature>
<reference evidence="3" key="1">
    <citation type="journal article" date="2014" name="Front. Microbiol.">
        <title>High frequency of phylogenetically diverse reductive dehalogenase-homologous genes in deep subseafloor sedimentary metagenomes.</title>
        <authorList>
            <person name="Kawai M."/>
            <person name="Futagami T."/>
            <person name="Toyoda A."/>
            <person name="Takaki Y."/>
            <person name="Nishi S."/>
            <person name="Hori S."/>
            <person name="Arai W."/>
            <person name="Tsubouchi T."/>
            <person name="Morono Y."/>
            <person name="Uchiyama I."/>
            <person name="Ito T."/>
            <person name="Fujiyama A."/>
            <person name="Inagaki F."/>
            <person name="Takami H."/>
        </authorList>
    </citation>
    <scope>NUCLEOTIDE SEQUENCE</scope>
    <source>
        <strain evidence="3">Expedition CK06-06</strain>
    </source>
</reference>
<comment type="caution">
    <text evidence="3">The sequence shown here is derived from an EMBL/GenBank/DDBJ whole genome shotgun (WGS) entry which is preliminary data.</text>
</comment>
<name>X0THT6_9ZZZZ</name>
<dbReference type="AlphaFoldDB" id="X0THT6"/>
<organism evidence="3">
    <name type="scientific">marine sediment metagenome</name>
    <dbReference type="NCBI Taxonomy" id="412755"/>
    <lineage>
        <taxon>unclassified sequences</taxon>
        <taxon>metagenomes</taxon>
        <taxon>ecological metagenomes</taxon>
    </lineage>
</organism>
<feature type="non-terminal residue" evidence="3">
    <location>
        <position position="1"/>
    </location>
</feature>
<feature type="region of interest" description="Disordered" evidence="1">
    <location>
        <begin position="139"/>
        <end position="159"/>
    </location>
</feature>
<dbReference type="EMBL" id="BARS01013068">
    <property type="protein sequence ID" value="GAF93093.1"/>
    <property type="molecule type" value="Genomic_DNA"/>
</dbReference>
<evidence type="ECO:0000313" key="3">
    <source>
        <dbReference type="EMBL" id="GAF93093.1"/>
    </source>
</evidence>
<gene>
    <name evidence="3" type="ORF">S01H1_22921</name>
</gene>
<dbReference type="InterPro" id="IPR006528">
    <property type="entry name" value="Phage_head_morphogenesis_dom"/>
</dbReference>
<evidence type="ECO:0000256" key="1">
    <source>
        <dbReference type="SAM" id="MobiDB-lite"/>
    </source>
</evidence>
<evidence type="ECO:0000259" key="2">
    <source>
        <dbReference type="Pfam" id="PF04233"/>
    </source>
</evidence>
<dbReference type="NCBIfam" id="TIGR01641">
    <property type="entry name" value="phageSPP1_gp7"/>
    <property type="match status" value="1"/>
</dbReference>
<proteinExistence type="predicted"/>